<accession>A0A1H7WU30</accession>
<dbReference type="AlphaFoldDB" id="A0A1H7WU30"/>
<feature type="signal peptide" evidence="2">
    <location>
        <begin position="1"/>
        <end position="36"/>
    </location>
</feature>
<feature type="compositionally biased region" description="Gly residues" evidence="1">
    <location>
        <begin position="82"/>
        <end position="92"/>
    </location>
</feature>
<sequence>MRAAAILTGARPLTRITTAAVGCALVTAITSAPAHAATTQAYTTPGTYTFAVPNGVSQIKVVLTGAGGGGDGSFSSQQGVPAAGGGGGGGGATSTCALPVRPGDTLTVTVGAGGAAGSRGVPGGRDSRDGGNSTISYTGAGGASAEGGHRTLPHDSYSEGGAGGFAQTWCAGTDAALNFGQKGADGENIGARAGGRPGMPGAGVHSACPRGTGVGGYGGSGPERNPGLPGQNGCVVLTY</sequence>
<keyword evidence="2" id="KW-0732">Signal</keyword>
<feature type="compositionally biased region" description="Gly residues" evidence="1">
    <location>
        <begin position="111"/>
        <end position="123"/>
    </location>
</feature>
<reference evidence="4 5" key="1">
    <citation type="submission" date="2016-10" db="EMBL/GenBank/DDBJ databases">
        <authorList>
            <person name="de Groot N.N."/>
        </authorList>
    </citation>
    <scope>NUCLEOTIDE SEQUENCE [LARGE SCALE GENOMIC DNA]</scope>
    <source>
        <strain evidence="4 5">DSM 43357</strain>
    </source>
</reference>
<keyword evidence="5" id="KW-1185">Reference proteome</keyword>
<proteinExistence type="predicted"/>
<evidence type="ECO:0000313" key="5">
    <source>
        <dbReference type="Proteomes" id="UP000198953"/>
    </source>
</evidence>
<feature type="compositionally biased region" description="Basic and acidic residues" evidence="1">
    <location>
        <begin position="147"/>
        <end position="156"/>
    </location>
</feature>
<feature type="region of interest" description="Disordered" evidence="1">
    <location>
        <begin position="73"/>
        <end position="156"/>
    </location>
</feature>
<dbReference type="RefSeq" id="WP_091102657.1">
    <property type="nucleotide sequence ID" value="NZ_FOBF01000011.1"/>
</dbReference>
<dbReference type="Proteomes" id="UP000198953">
    <property type="component" value="Unassembled WGS sequence"/>
</dbReference>
<evidence type="ECO:0000259" key="3">
    <source>
        <dbReference type="Pfam" id="PF21722"/>
    </source>
</evidence>
<dbReference type="OrthoDB" id="9889637at2"/>
<gene>
    <name evidence="4" type="ORF">SAMN05660976_04602</name>
</gene>
<name>A0A1H7WU30_9ACTN</name>
<evidence type="ECO:0000256" key="2">
    <source>
        <dbReference type="SAM" id="SignalP"/>
    </source>
</evidence>
<evidence type="ECO:0000313" key="4">
    <source>
        <dbReference type="EMBL" id="SEM25096.1"/>
    </source>
</evidence>
<organism evidence="4 5">
    <name type="scientific">Nonomuraea pusilla</name>
    <dbReference type="NCBI Taxonomy" id="46177"/>
    <lineage>
        <taxon>Bacteria</taxon>
        <taxon>Bacillati</taxon>
        <taxon>Actinomycetota</taxon>
        <taxon>Actinomycetes</taxon>
        <taxon>Streptosporangiales</taxon>
        <taxon>Streptosporangiaceae</taxon>
        <taxon>Nonomuraea</taxon>
    </lineage>
</organism>
<dbReference type="InterPro" id="IPR049304">
    <property type="entry name" value="Gly_rich_dom"/>
</dbReference>
<protein>
    <recommendedName>
        <fullName evidence="3">Glycine-rich domain-containing protein</fullName>
    </recommendedName>
</protein>
<dbReference type="EMBL" id="FOBF01000011">
    <property type="protein sequence ID" value="SEM25096.1"/>
    <property type="molecule type" value="Genomic_DNA"/>
</dbReference>
<dbReference type="Pfam" id="PF21722">
    <property type="entry name" value="Gly_rich_2"/>
    <property type="match status" value="1"/>
</dbReference>
<feature type="domain" description="Glycine-rich" evidence="3">
    <location>
        <begin position="43"/>
        <end position="239"/>
    </location>
</feature>
<feature type="chain" id="PRO_5011445808" description="Glycine-rich domain-containing protein" evidence="2">
    <location>
        <begin position="37"/>
        <end position="239"/>
    </location>
</feature>
<evidence type="ECO:0000256" key="1">
    <source>
        <dbReference type="SAM" id="MobiDB-lite"/>
    </source>
</evidence>